<feature type="coiled-coil region" evidence="6">
    <location>
        <begin position="36"/>
        <end position="70"/>
    </location>
</feature>
<dbReference type="PROSITE" id="PS50011">
    <property type="entry name" value="PROTEIN_KINASE_DOM"/>
    <property type="match status" value="1"/>
</dbReference>
<evidence type="ECO:0000313" key="10">
    <source>
        <dbReference type="Proteomes" id="UP001189429"/>
    </source>
</evidence>
<dbReference type="Pfam" id="PF00069">
    <property type="entry name" value="Pkinase"/>
    <property type="match status" value="1"/>
</dbReference>
<dbReference type="InterPro" id="IPR011009">
    <property type="entry name" value="Kinase-like_dom_sf"/>
</dbReference>
<feature type="domain" description="Protein kinase" evidence="8">
    <location>
        <begin position="73"/>
        <end position="389"/>
    </location>
</feature>
<feature type="compositionally biased region" description="Low complexity" evidence="7">
    <location>
        <begin position="461"/>
        <end position="473"/>
    </location>
</feature>
<keyword evidence="5" id="KW-0067">ATP-binding</keyword>
<reference evidence="9" key="1">
    <citation type="submission" date="2023-10" db="EMBL/GenBank/DDBJ databases">
        <authorList>
            <person name="Chen Y."/>
            <person name="Shah S."/>
            <person name="Dougan E. K."/>
            <person name="Thang M."/>
            <person name="Chan C."/>
        </authorList>
    </citation>
    <scope>NUCLEOTIDE SEQUENCE [LARGE SCALE GENOMIC DNA]</scope>
</reference>
<feature type="compositionally biased region" description="Low complexity" evidence="7">
    <location>
        <begin position="400"/>
        <end position="411"/>
    </location>
</feature>
<dbReference type="EMBL" id="CAUYUJ010021475">
    <property type="protein sequence ID" value="CAK0904843.1"/>
    <property type="molecule type" value="Genomic_DNA"/>
</dbReference>
<dbReference type="InterPro" id="IPR008271">
    <property type="entry name" value="Ser/Thr_kinase_AS"/>
</dbReference>
<keyword evidence="10" id="KW-1185">Reference proteome</keyword>
<evidence type="ECO:0000256" key="3">
    <source>
        <dbReference type="ARBA" id="ARBA00022741"/>
    </source>
</evidence>
<dbReference type="SUPFAM" id="SSF56112">
    <property type="entry name" value="Protein kinase-like (PK-like)"/>
    <property type="match status" value="1"/>
</dbReference>
<organism evidence="9 10">
    <name type="scientific">Prorocentrum cordatum</name>
    <dbReference type="NCBI Taxonomy" id="2364126"/>
    <lineage>
        <taxon>Eukaryota</taxon>
        <taxon>Sar</taxon>
        <taxon>Alveolata</taxon>
        <taxon>Dinophyceae</taxon>
        <taxon>Prorocentrales</taxon>
        <taxon>Prorocentraceae</taxon>
        <taxon>Prorocentrum</taxon>
    </lineage>
</organism>
<evidence type="ECO:0000259" key="8">
    <source>
        <dbReference type="PROSITE" id="PS50011"/>
    </source>
</evidence>
<evidence type="ECO:0000256" key="7">
    <source>
        <dbReference type="SAM" id="MobiDB-lite"/>
    </source>
</evidence>
<dbReference type="Proteomes" id="UP001189429">
    <property type="component" value="Unassembled WGS sequence"/>
</dbReference>
<evidence type="ECO:0000313" key="9">
    <source>
        <dbReference type="EMBL" id="CAK0904843.1"/>
    </source>
</evidence>
<feature type="compositionally biased region" description="Gly residues" evidence="7">
    <location>
        <begin position="531"/>
        <end position="547"/>
    </location>
</feature>
<proteinExistence type="predicted"/>
<keyword evidence="2" id="KW-0808">Transferase</keyword>
<feature type="compositionally biased region" description="Basic residues" evidence="7">
    <location>
        <begin position="482"/>
        <end position="492"/>
    </location>
</feature>
<dbReference type="PANTHER" id="PTHR24350">
    <property type="entry name" value="SERINE/THREONINE-PROTEIN KINASE IAL-RELATED"/>
    <property type="match status" value="1"/>
</dbReference>
<dbReference type="Gene3D" id="1.10.510.10">
    <property type="entry name" value="Transferase(Phosphotransferase) domain 1"/>
    <property type="match status" value="1"/>
</dbReference>
<keyword evidence="1" id="KW-0723">Serine/threonine-protein kinase</keyword>
<evidence type="ECO:0000256" key="6">
    <source>
        <dbReference type="SAM" id="Coils"/>
    </source>
</evidence>
<accession>A0ABN9XY35</accession>
<dbReference type="PROSITE" id="PS00108">
    <property type="entry name" value="PROTEIN_KINASE_ST"/>
    <property type="match status" value="1"/>
</dbReference>
<name>A0ABN9XY35_9DINO</name>
<keyword evidence="4" id="KW-0418">Kinase</keyword>
<gene>
    <name evidence="9" type="ORF">PCOR1329_LOCUS80759</name>
</gene>
<evidence type="ECO:0000256" key="2">
    <source>
        <dbReference type="ARBA" id="ARBA00022679"/>
    </source>
</evidence>
<evidence type="ECO:0000256" key="1">
    <source>
        <dbReference type="ARBA" id="ARBA00022527"/>
    </source>
</evidence>
<feature type="non-terminal residue" evidence="9">
    <location>
        <position position="547"/>
    </location>
</feature>
<feature type="region of interest" description="Disordered" evidence="7">
    <location>
        <begin position="400"/>
        <end position="501"/>
    </location>
</feature>
<sequence length="547" mass="58315">MEQFAPSLDVAGYIFKGKDKEQDEPPPPADLSAKRLQDLLQRRTHKQKHIEKSEERVKEAREALEAQRHFDAELALSKVHQDTLGQIEFYIKEAQSKPVLLEPPTGPEKVDPARELEMPEVMDKAVREYAGRCGLDAAGLWQAASGKKEELQKQLPKPFAACAAFPPVSEDMQKWAVKAKADVVYSGELTSGAREVDFFARSRVLTPFVSAIKGFAGAPARSHLPVGLLLKKVSQWRGVIHRDIKPENVLVVRSSPHPESGSSLLDVKIADFGLSKVVRDGVSLAKTFVGTPQYWAPEVLDVQERGGTYGPAADLWGLGVVLFVMLCGRYPFDGHDKPMQDQIRAASFNTKTSRWRSISAEAKDLVRGVLRVSPSERLRLEGCFCHPWNYCPHTRPWSAAAGARGRCRGPSDAGGPGAPAAARRGRRAPRPGRGGARDGARPWHAPRPCPPQRRGGRAGARRAAGGEPATPRARGGGAGRGRGGRGRGRRGGGGRAAGAGFGRPLARACATGRAGAAAAARPAGGRREGGRGSGGGDGGCGGGGGRG</sequence>
<keyword evidence="3" id="KW-0547">Nucleotide-binding</keyword>
<evidence type="ECO:0000256" key="4">
    <source>
        <dbReference type="ARBA" id="ARBA00022777"/>
    </source>
</evidence>
<dbReference type="SMART" id="SM00220">
    <property type="entry name" value="S_TKc"/>
    <property type="match status" value="1"/>
</dbReference>
<dbReference type="InterPro" id="IPR030616">
    <property type="entry name" value="Aur-like"/>
</dbReference>
<feature type="region of interest" description="Disordered" evidence="7">
    <location>
        <begin position="517"/>
        <end position="547"/>
    </location>
</feature>
<evidence type="ECO:0000256" key="5">
    <source>
        <dbReference type="ARBA" id="ARBA00022840"/>
    </source>
</evidence>
<dbReference type="InterPro" id="IPR000719">
    <property type="entry name" value="Prot_kinase_dom"/>
</dbReference>
<comment type="caution">
    <text evidence="9">The sequence shown here is derived from an EMBL/GenBank/DDBJ whole genome shotgun (WGS) entry which is preliminary data.</text>
</comment>
<keyword evidence="6" id="KW-0175">Coiled coil</keyword>
<protein>
    <recommendedName>
        <fullName evidence="8">Protein kinase domain-containing protein</fullName>
    </recommendedName>
</protein>